<evidence type="ECO:0000259" key="3">
    <source>
        <dbReference type="Pfam" id="PF09325"/>
    </source>
</evidence>
<dbReference type="Pfam" id="PF00787">
    <property type="entry name" value="PX"/>
    <property type="match status" value="1"/>
</dbReference>
<sequence length="656" mass="72529">MSASAPKPPPKDGAAGTPSRSAPAWHINITNLQVTRSSHELGIRFNCTVRRRLTQTNMPSFYRRQFHNVERSFRELALYASSLSTIGPKLIVPALPLPTPAMIHMPDAGYEGDVRELHELRNMLDHWFERIFSEPSLRAHKETRRFIESEYSYEPMPVDAQAPDGERKQAAKANAQVHALSHVFTGELFASEPSTSGVASMLGIRSQPKPTPAALVPVHLAASTAVGVSDPDEDLSMARMELTRLEKQLGDVVQASTRVSDARNAVHAAMQDVADALLPLATLEEARGESIRGRLPRALRSAHTMYTNVGKLSDTIMHAEKVTLRDAMAYQELNVRTARMALQERTSIIVERDIAKRVTANKRRDADQLRMARQLRADRMDAAVEEVREVRAILTQAHHQEQLLDRYLGQVSRSLRESLQRHSVQTHHDLQHVMLEHARISGVYEKRVLEMLGLFDMDLSAAAQEAQKAAMQKANVKRKMTPAQAAAARVVRGEQAKEENEATKSPKDGEEEHPQAEDAAPTTQDQRKPSDDEPGPSTEEHGEASHVHPEPEPSPWADEIPKETSIPSDPTADVWASDGWGVDARAPVEAPPATEDWSSRAEEPPESLHPQETPPQNDSQPPAQTQSTLFQSRLSSGRRFGGLSASDAARSLAGTF</sequence>
<dbReference type="GO" id="GO:0042147">
    <property type="term" value="P:retrograde transport, endosome to Golgi"/>
    <property type="evidence" value="ECO:0007669"/>
    <property type="project" value="TreeGrafter"/>
</dbReference>
<feature type="domain" description="Sorting nexin/Vps5-like C-terminal" evidence="3">
    <location>
        <begin position="226"/>
        <end position="434"/>
    </location>
</feature>
<dbReference type="GO" id="GO:0032266">
    <property type="term" value="F:phosphatidylinositol-3-phosphate binding"/>
    <property type="evidence" value="ECO:0007669"/>
    <property type="project" value="TreeGrafter"/>
</dbReference>
<gene>
    <name evidence="4" type="primary">VPS17</name>
    <name evidence="4" type="ORF">MOBT1_000074</name>
</gene>
<dbReference type="InterPro" id="IPR027267">
    <property type="entry name" value="AH/BAR_dom_sf"/>
</dbReference>
<feature type="compositionally biased region" description="Basic and acidic residues" evidence="1">
    <location>
        <begin position="491"/>
        <end position="516"/>
    </location>
</feature>
<feature type="region of interest" description="Disordered" evidence="1">
    <location>
        <begin position="475"/>
        <end position="656"/>
    </location>
</feature>
<dbReference type="Proteomes" id="UP001214603">
    <property type="component" value="Chromosome 1"/>
</dbReference>
<dbReference type="AlphaFoldDB" id="A0AAF0DWH7"/>
<feature type="domain" description="PX" evidence="2">
    <location>
        <begin position="66"/>
        <end position="149"/>
    </location>
</feature>
<proteinExistence type="predicted"/>
<dbReference type="SUPFAM" id="SSF64268">
    <property type="entry name" value="PX domain"/>
    <property type="match status" value="1"/>
</dbReference>
<dbReference type="InterPro" id="IPR053055">
    <property type="entry name" value="VPS17"/>
</dbReference>
<evidence type="ECO:0000256" key="1">
    <source>
        <dbReference type="SAM" id="MobiDB-lite"/>
    </source>
</evidence>
<dbReference type="Pfam" id="PF09325">
    <property type="entry name" value="Vps5"/>
    <property type="match status" value="1"/>
</dbReference>
<dbReference type="Gene3D" id="1.20.1270.60">
    <property type="entry name" value="Arfaptin homology (AH) domain/BAR domain"/>
    <property type="match status" value="1"/>
</dbReference>
<evidence type="ECO:0000259" key="2">
    <source>
        <dbReference type="Pfam" id="PF00787"/>
    </source>
</evidence>
<evidence type="ECO:0000313" key="5">
    <source>
        <dbReference type="Proteomes" id="UP001214603"/>
    </source>
</evidence>
<evidence type="ECO:0000313" key="4">
    <source>
        <dbReference type="EMBL" id="WFD01411.1"/>
    </source>
</evidence>
<dbReference type="PANTHER" id="PTHR47433:SF1">
    <property type="entry name" value="VACUOLAR PROTEIN SORTING-ASSOCIATED PROTEIN 17"/>
    <property type="match status" value="1"/>
</dbReference>
<dbReference type="InterPro" id="IPR001683">
    <property type="entry name" value="PX_dom"/>
</dbReference>
<reference evidence="4" key="1">
    <citation type="submission" date="2023-03" db="EMBL/GenBank/DDBJ databases">
        <title>Mating type loci evolution in Malassezia.</title>
        <authorList>
            <person name="Coelho M.A."/>
        </authorList>
    </citation>
    <scope>NUCLEOTIDE SEQUENCE</scope>
    <source>
        <strain evidence="4">CBS 7876</strain>
    </source>
</reference>
<dbReference type="InterPro" id="IPR015404">
    <property type="entry name" value="Vps5_C"/>
</dbReference>
<name>A0AAF0DWH7_9BASI</name>
<keyword evidence="5" id="KW-1185">Reference proteome</keyword>
<dbReference type="PANTHER" id="PTHR47433">
    <property type="entry name" value="VACUOLAR PROTEIN SORTING-ASSOCIATED PROTEIN 17"/>
    <property type="match status" value="1"/>
</dbReference>
<dbReference type="Gene3D" id="3.30.1520.10">
    <property type="entry name" value="Phox-like domain"/>
    <property type="match status" value="1"/>
</dbReference>
<feature type="compositionally biased region" description="Polar residues" evidence="1">
    <location>
        <begin position="614"/>
        <end position="635"/>
    </location>
</feature>
<feature type="compositionally biased region" description="Basic and acidic residues" evidence="1">
    <location>
        <begin position="538"/>
        <end position="551"/>
    </location>
</feature>
<dbReference type="GO" id="GO:0030905">
    <property type="term" value="C:retromer, tubulation complex"/>
    <property type="evidence" value="ECO:0007669"/>
    <property type="project" value="TreeGrafter"/>
</dbReference>
<organism evidence="4 5">
    <name type="scientific">Malassezia obtusa</name>
    <dbReference type="NCBI Taxonomy" id="76774"/>
    <lineage>
        <taxon>Eukaryota</taxon>
        <taxon>Fungi</taxon>
        <taxon>Dikarya</taxon>
        <taxon>Basidiomycota</taxon>
        <taxon>Ustilaginomycotina</taxon>
        <taxon>Malasseziomycetes</taxon>
        <taxon>Malasseziales</taxon>
        <taxon>Malasseziaceae</taxon>
        <taxon>Malassezia</taxon>
    </lineage>
</organism>
<accession>A0AAF0DWH7</accession>
<dbReference type="GO" id="GO:0006886">
    <property type="term" value="P:intracellular protein transport"/>
    <property type="evidence" value="ECO:0007669"/>
    <property type="project" value="TreeGrafter"/>
</dbReference>
<dbReference type="GO" id="GO:0005768">
    <property type="term" value="C:endosome"/>
    <property type="evidence" value="ECO:0007669"/>
    <property type="project" value="TreeGrafter"/>
</dbReference>
<dbReference type="EMBL" id="CP119934">
    <property type="protein sequence ID" value="WFD01411.1"/>
    <property type="molecule type" value="Genomic_DNA"/>
</dbReference>
<feature type="region of interest" description="Disordered" evidence="1">
    <location>
        <begin position="1"/>
        <end position="22"/>
    </location>
</feature>
<protein>
    <submittedName>
        <fullName evidence="4">Vacuolar protein sorting-associated protein 17</fullName>
    </submittedName>
</protein>
<dbReference type="InterPro" id="IPR036871">
    <property type="entry name" value="PX_dom_sf"/>
</dbReference>
<dbReference type="GO" id="GO:0005829">
    <property type="term" value="C:cytosol"/>
    <property type="evidence" value="ECO:0007669"/>
    <property type="project" value="GOC"/>
</dbReference>